<keyword evidence="1" id="KW-0812">Transmembrane</keyword>
<evidence type="ECO:0000313" key="2">
    <source>
        <dbReference type="EMBL" id="KAK2066732.1"/>
    </source>
</evidence>
<proteinExistence type="predicted"/>
<accession>A0AAD9HXU1</accession>
<protein>
    <submittedName>
        <fullName evidence="2">Uncharacterized protein</fullName>
    </submittedName>
</protein>
<sequence>MNALVFWAVLVPQGHVSDSGDLFEGGWFKPFCIINLWGTTALLAVVEIMFLNSIKRQVPVAAHAVGVTLLAVGYLGYAALGCMLTGHHAFFWMDPAIVGSRQAVAAYCSAFVLLAPAMFALMCGLIGIRETMARGHEQTIRRFRLVNEQPEAL</sequence>
<feature type="transmembrane region" description="Helical" evidence="1">
    <location>
        <begin position="104"/>
        <end position="128"/>
    </location>
</feature>
<dbReference type="EMBL" id="JAQQPM010000001">
    <property type="protein sequence ID" value="KAK2066732.1"/>
    <property type="molecule type" value="Genomic_DNA"/>
</dbReference>
<feature type="transmembrane region" description="Helical" evidence="1">
    <location>
        <begin position="64"/>
        <end position="92"/>
    </location>
</feature>
<comment type="caution">
    <text evidence="2">The sequence shown here is derived from an EMBL/GenBank/DDBJ whole genome shotgun (WGS) entry which is preliminary data.</text>
</comment>
<name>A0AAD9HXU1_9PEZI</name>
<dbReference type="Proteomes" id="UP001217918">
    <property type="component" value="Unassembled WGS sequence"/>
</dbReference>
<gene>
    <name evidence="2" type="ORF">P8C59_000522</name>
</gene>
<evidence type="ECO:0000313" key="3">
    <source>
        <dbReference type="Proteomes" id="UP001217918"/>
    </source>
</evidence>
<reference evidence="2" key="1">
    <citation type="journal article" date="2023" name="Mol. Plant Microbe Interact.">
        <title>Elucidating the Obligate Nature and Biological Capacity of an Invasive Fungal Corn Pathogen.</title>
        <authorList>
            <person name="MacCready J.S."/>
            <person name="Roggenkamp E.M."/>
            <person name="Gdanetz K."/>
            <person name="Chilvers M.I."/>
        </authorList>
    </citation>
    <scope>NUCLEOTIDE SEQUENCE</scope>
    <source>
        <strain evidence="2">PM02</strain>
    </source>
</reference>
<feature type="transmembrane region" description="Helical" evidence="1">
    <location>
        <begin position="26"/>
        <end position="52"/>
    </location>
</feature>
<organism evidence="2 3">
    <name type="scientific">Phyllachora maydis</name>
    <dbReference type="NCBI Taxonomy" id="1825666"/>
    <lineage>
        <taxon>Eukaryota</taxon>
        <taxon>Fungi</taxon>
        <taxon>Dikarya</taxon>
        <taxon>Ascomycota</taxon>
        <taxon>Pezizomycotina</taxon>
        <taxon>Sordariomycetes</taxon>
        <taxon>Sordariomycetidae</taxon>
        <taxon>Phyllachorales</taxon>
        <taxon>Phyllachoraceae</taxon>
        <taxon>Phyllachora</taxon>
    </lineage>
</organism>
<evidence type="ECO:0000256" key="1">
    <source>
        <dbReference type="SAM" id="Phobius"/>
    </source>
</evidence>
<keyword evidence="3" id="KW-1185">Reference proteome</keyword>
<dbReference type="AlphaFoldDB" id="A0AAD9HXU1"/>
<keyword evidence="1" id="KW-1133">Transmembrane helix</keyword>
<keyword evidence="1" id="KW-0472">Membrane</keyword>